<feature type="compositionally biased region" description="Basic and acidic residues" evidence="1">
    <location>
        <begin position="763"/>
        <end position="773"/>
    </location>
</feature>
<dbReference type="eggNOG" id="ENOG502SQ1J">
    <property type="taxonomic scope" value="Eukaryota"/>
</dbReference>
<evidence type="ECO:0000256" key="1">
    <source>
        <dbReference type="SAM" id="MobiDB-lite"/>
    </source>
</evidence>
<dbReference type="GeneID" id="9671405"/>
<dbReference type="KEGG" id="nhe:NECHADRAFT_77345"/>
<feature type="region of interest" description="Disordered" evidence="1">
    <location>
        <begin position="699"/>
        <end position="783"/>
    </location>
</feature>
<accession>C7YKZ2</accession>
<evidence type="ECO:0000313" key="4">
    <source>
        <dbReference type="Proteomes" id="UP000005206"/>
    </source>
</evidence>
<dbReference type="Pfam" id="PF06985">
    <property type="entry name" value="HET"/>
    <property type="match status" value="1"/>
</dbReference>
<dbReference type="VEuPathDB" id="FungiDB:NECHADRAFT_77345"/>
<dbReference type="InterPro" id="IPR010730">
    <property type="entry name" value="HET"/>
</dbReference>
<feature type="compositionally biased region" description="Low complexity" evidence="1">
    <location>
        <begin position="699"/>
        <end position="711"/>
    </location>
</feature>
<feature type="domain" description="Heterokaryon incompatibility" evidence="2">
    <location>
        <begin position="260"/>
        <end position="386"/>
    </location>
</feature>
<feature type="region of interest" description="Disordered" evidence="1">
    <location>
        <begin position="630"/>
        <end position="650"/>
    </location>
</feature>
<dbReference type="AlphaFoldDB" id="C7YKZ2"/>
<dbReference type="RefSeq" id="XP_003052418.1">
    <property type="nucleotide sequence ID" value="XM_003052372.1"/>
</dbReference>
<dbReference type="Proteomes" id="UP000005206">
    <property type="component" value="Chromosome 3"/>
</dbReference>
<evidence type="ECO:0000259" key="2">
    <source>
        <dbReference type="Pfam" id="PF06985"/>
    </source>
</evidence>
<gene>
    <name evidence="3" type="ORF">NECHADRAFT_77345</name>
</gene>
<dbReference type="PANTHER" id="PTHR33112:SF16">
    <property type="entry name" value="HETEROKARYON INCOMPATIBILITY DOMAIN-CONTAINING PROTEIN"/>
    <property type="match status" value="1"/>
</dbReference>
<dbReference type="PANTHER" id="PTHR33112">
    <property type="entry name" value="DOMAIN PROTEIN, PUTATIVE-RELATED"/>
    <property type="match status" value="1"/>
</dbReference>
<keyword evidence="4" id="KW-1185">Reference proteome</keyword>
<feature type="compositionally biased region" description="Low complexity" evidence="1">
    <location>
        <begin position="749"/>
        <end position="762"/>
    </location>
</feature>
<protein>
    <recommendedName>
        <fullName evidence="2">Heterokaryon incompatibility domain-containing protein</fullName>
    </recommendedName>
</protein>
<proteinExistence type="predicted"/>
<reference evidence="3 4" key="1">
    <citation type="journal article" date="2009" name="PLoS Genet.">
        <title>The genome of Nectria haematococca: contribution of supernumerary chromosomes to gene expansion.</title>
        <authorList>
            <person name="Coleman J.J."/>
            <person name="Rounsley S.D."/>
            <person name="Rodriguez-Carres M."/>
            <person name="Kuo A."/>
            <person name="Wasmann C.C."/>
            <person name="Grimwood J."/>
            <person name="Schmutz J."/>
            <person name="Taga M."/>
            <person name="White G.J."/>
            <person name="Zhou S."/>
            <person name="Schwartz D.C."/>
            <person name="Freitag M."/>
            <person name="Ma L.J."/>
            <person name="Danchin E.G."/>
            <person name="Henrissat B."/>
            <person name="Coutinho P.M."/>
            <person name="Nelson D.R."/>
            <person name="Straney D."/>
            <person name="Napoli C.A."/>
            <person name="Barker B.M."/>
            <person name="Gribskov M."/>
            <person name="Rep M."/>
            <person name="Kroken S."/>
            <person name="Molnar I."/>
            <person name="Rensing C."/>
            <person name="Kennell J.C."/>
            <person name="Zamora J."/>
            <person name="Farman M.L."/>
            <person name="Selker E.U."/>
            <person name="Salamov A."/>
            <person name="Shapiro H."/>
            <person name="Pangilinan J."/>
            <person name="Lindquist E."/>
            <person name="Lamers C."/>
            <person name="Grigoriev I.V."/>
            <person name="Geiser D.M."/>
            <person name="Covert S.F."/>
            <person name="Temporini E."/>
            <person name="Vanetten H.D."/>
        </authorList>
    </citation>
    <scope>NUCLEOTIDE SEQUENCE [LARGE SCALE GENOMIC DNA]</scope>
    <source>
        <strain evidence="4">ATCC MYA-4622 / CBS 123669 / FGSC 9596 / NRRL 45880 / 77-13-4</strain>
    </source>
</reference>
<dbReference type="OrthoDB" id="5100721at2759"/>
<feature type="compositionally biased region" description="Acidic residues" evidence="1">
    <location>
        <begin position="723"/>
        <end position="736"/>
    </location>
</feature>
<evidence type="ECO:0000313" key="3">
    <source>
        <dbReference type="EMBL" id="EEU46705.1"/>
    </source>
</evidence>
<organism evidence="3 4">
    <name type="scientific">Fusarium vanettenii (strain ATCC MYA-4622 / CBS 123669 / FGSC 9596 / NRRL 45880 / 77-13-4)</name>
    <name type="common">Fusarium solani subsp. pisi</name>
    <dbReference type="NCBI Taxonomy" id="660122"/>
    <lineage>
        <taxon>Eukaryota</taxon>
        <taxon>Fungi</taxon>
        <taxon>Dikarya</taxon>
        <taxon>Ascomycota</taxon>
        <taxon>Pezizomycotina</taxon>
        <taxon>Sordariomycetes</taxon>
        <taxon>Hypocreomycetidae</taxon>
        <taxon>Hypocreales</taxon>
        <taxon>Nectriaceae</taxon>
        <taxon>Fusarium</taxon>
        <taxon>Fusarium solani species complex</taxon>
        <taxon>Fusarium vanettenii</taxon>
    </lineage>
</organism>
<name>C7YKZ2_FUSV7</name>
<dbReference type="HOGENOM" id="CLU_352690_0_0_1"/>
<dbReference type="InParanoid" id="C7YKZ2"/>
<sequence>MELSPHEDTADDEFCAWYSRPDLEHACFSHNANLLPTDLCTECKESTSHELIEIYHNFRGDYTFRKTYAEIRRDAAVCALCRAIDDSSHLSRLLPPIATPPVIPPPDSTIHLKGLFYDSFGIGMKKGGYFVSARGSTRSSSGFAYEPIRLGYLDPIISQSIDTDANTSRSESADSELDRLPGATVDLCIASPRNPNSSFPVGNSGREEWSVAGCAYDFVSLARADNLTLPSVTPGGGSDLLKTTIGSYGNFQDNIPAGGLCETIRQAARITYAIGVAYMWIDSLCIVQDDAEDWARESPKMVGHPYSHPSSCLSFLQRDVYANAYLTISASAQGRNGCYPHKLTDSRHAKIIQGKNKMRLIPQPSDAAHWNMLNEPLQSRGWTLQERLLSHRVLYCSKLDYYWLCRETQECAAHSFASAFFNCTGIDPHEDILAGFLYDLPLLLPASAQPIQALVLWYKMLLDYSVRLLTEPSDKLPAIEGITQRFKMWIKSDCLHGLWKSDLAYGLMWRRHWASFTQNRYDSSDYNRLVRGRVPSWSWANTDGYLEQLGIYIKLSMWKPSQDHHRALEASVAVADEDEHSMYPSSTSIINPCLLKIRGQLLPLKYNRDSEGRRGGMPYWQLQDPQPGDKVEVHFTADDPNFDPSESTSGSKPSIYLLPIIGLMALVVTPTDRHNVYRRVGLSSDMDLRTIIERSYRHLSSTNSLESTSTSHFTQESCFGGDGAEDEDVAALEDSGEGLGGGRSKEKASANSASDSSSVSQDESSRGERESGSESKTSLPWEEQYSPSAKFCTIFLC</sequence>
<dbReference type="EMBL" id="GG698897">
    <property type="protein sequence ID" value="EEU46705.1"/>
    <property type="molecule type" value="Genomic_DNA"/>
</dbReference>